<dbReference type="EMBL" id="LDJJ01000040">
    <property type="protein sequence ID" value="KRG66837.1"/>
    <property type="molecule type" value="Genomic_DNA"/>
</dbReference>
<accession>A0A0R0CC86</accession>
<dbReference type="RefSeq" id="WP_057629114.1">
    <property type="nucleotide sequence ID" value="NZ_LDJJ01000040.1"/>
</dbReference>
<dbReference type="InterPro" id="IPR038460">
    <property type="entry name" value="AcetylCoA_hyd_C_sf"/>
</dbReference>
<keyword evidence="2" id="KW-0378">Hydrolase</keyword>
<protein>
    <submittedName>
        <fullName evidence="2">Acetyl-CoA hydrolase</fullName>
    </submittedName>
</protein>
<dbReference type="Gene3D" id="3.40.1080.20">
    <property type="entry name" value="Acetyl-CoA hydrolase/transferase C-terminal domain"/>
    <property type="match status" value="1"/>
</dbReference>
<dbReference type="Proteomes" id="UP000051863">
    <property type="component" value="Unassembled WGS sequence"/>
</dbReference>
<dbReference type="InterPro" id="IPR037171">
    <property type="entry name" value="NagB/RpiA_transferase-like"/>
</dbReference>
<dbReference type="GO" id="GO:0008775">
    <property type="term" value="F:acetate CoA-transferase activity"/>
    <property type="evidence" value="ECO:0007669"/>
    <property type="project" value="InterPro"/>
</dbReference>
<organism evidence="2 3">
    <name type="scientific">Stenotrophomonas terrae</name>
    <dbReference type="NCBI Taxonomy" id="405446"/>
    <lineage>
        <taxon>Bacteria</taxon>
        <taxon>Pseudomonadati</taxon>
        <taxon>Pseudomonadota</taxon>
        <taxon>Gammaproteobacteria</taxon>
        <taxon>Lysobacterales</taxon>
        <taxon>Lysobacteraceae</taxon>
        <taxon>Stenotrophomonas</taxon>
    </lineage>
</organism>
<dbReference type="Pfam" id="PF13336">
    <property type="entry name" value="AcetylCoA_hyd_C"/>
    <property type="match status" value="1"/>
</dbReference>
<dbReference type="PATRIC" id="fig|405446.3.peg.2059"/>
<name>A0A0R0CC86_9GAMM</name>
<reference evidence="2 3" key="1">
    <citation type="submission" date="2015-05" db="EMBL/GenBank/DDBJ databases">
        <title>Genome sequencing and analysis of members of genus Stenotrophomonas.</title>
        <authorList>
            <person name="Patil P.P."/>
            <person name="Midha S."/>
            <person name="Patil P.B."/>
        </authorList>
    </citation>
    <scope>NUCLEOTIDE SEQUENCE [LARGE SCALE GENOMIC DNA]</scope>
    <source>
        <strain evidence="2 3">DSM 18941</strain>
    </source>
</reference>
<proteinExistence type="predicted"/>
<gene>
    <name evidence="2" type="ORF">ABB27_12255</name>
</gene>
<keyword evidence="3" id="KW-1185">Reference proteome</keyword>
<dbReference type="InterPro" id="IPR026888">
    <property type="entry name" value="AcetylCoA_hyd_C"/>
</dbReference>
<sequence length="652" mass="71689">MPHHVTDLDAAVDWLLSNIQGPLRIGAPLALGKPHRLLNALYARIEHDPARPLQLYTALSLNPPQAKGDGLEARFMRPFVERHFGKDFPRLAYSDAIVRDALPAHVQVEEFYMQSGALLRSTQAQRYYTSLNYTHAADAVAQRAPNAIVQKVAWREGSEQLSLSCNNDITQDTLDAIAARGLPKPLLIAEIDPQLPWLGGTAAVDPDFFDLVITPPGPYPPLFGLPRQPVSDADYAIGLYASTLVRDGGTLQIGIGTLADALSHALVLRHTDNARYRQILHALDPQLAEHPLVREAGGLGPFEIGLYGCSEMLNEGFRKLVQTGVIWRKVHDDLGLMQRLADGTASNGDRGRLAREGEYLHGAFYLGSSEFYDWLRRLPEAERSAIGMRRISEINQLYGGNEALERLQRRDARFFNSCMIASALGAAASDALEDGRVVSGVGGQYNFVAMAHALPDARSILMFRAVREDGGKAQSNVRWNYGHTTIPRHLRDIFVNEYGIADLRNMTDEDCVSAMTGITDAAFQPALLEQAKASKKLAPDFLAPVSWQQNRAEVLRATLAPFRADGSLPDYPLGSDFDAVEQDLLRALGWLKSATATPMGKLRTVLTALRQPAAENDAMYMQRMGLERPRSFGERLNAGLLRVGLARSTAKA</sequence>
<dbReference type="Gene3D" id="3.40.1080.10">
    <property type="entry name" value="Glutaconate Coenzyme A-transferase"/>
    <property type="match status" value="1"/>
</dbReference>
<dbReference type="GO" id="GO:0016787">
    <property type="term" value="F:hydrolase activity"/>
    <property type="evidence" value="ECO:0007669"/>
    <property type="project" value="UniProtKB-KW"/>
</dbReference>
<feature type="domain" description="Acetyl-CoA hydrolase/transferase C-terminal" evidence="1">
    <location>
        <begin position="367"/>
        <end position="531"/>
    </location>
</feature>
<dbReference type="AlphaFoldDB" id="A0A0R0CC86"/>
<evidence type="ECO:0000259" key="1">
    <source>
        <dbReference type="Pfam" id="PF13336"/>
    </source>
</evidence>
<comment type="caution">
    <text evidence="2">The sequence shown here is derived from an EMBL/GenBank/DDBJ whole genome shotgun (WGS) entry which is preliminary data.</text>
</comment>
<evidence type="ECO:0000313" key="2">
    <source>
        <dbReference type="EMBL" id="KRG66837.1"/>
    </source>
</evidence>
<dbReference type="SUPFAM" id="SSF100950">
    <property type="entry name" value="NagB/RpiA/CoA transferase-like"/>
    <property type="match status" value="1"/>
</dbReference>
<dbReference type="Gene3D" id="3.30.750.70">
    <property type="entry name" value="4-hydroxybutyrate coenzyme like domains"/>
    <property type="match status" value="1"/>
</dbReference>
<dbReference type="PANTHER" id="PTHR21432:SF20">
    <property type="entry name" value="ACETYL-COA HYDROLASE"/>
    <property type="match status" value="1"/>
</dbReference>
<dbReference type="PANTHER" id="PTHR21432">
    <property type="entry name" value="ACETYL-COA HYDROLASE-RELATED"/>
    <property type="match status" value="1"/>
</dbReference>
<dbReference type="InterPro" id="IPR046433">
    <property type="entry name" value="ActCoA_hydro"/>
</dbReference>
<evidence type="ECO:0000313" key="3">
    <source>
        <dbReference type="Proteomes" id="UP000051863"/>
    </source>
</evidence>
<dbReference type="GO" id="GO:0006083">
    <property type="term" value="P:acetate metabolic process"/>
    <property type="evidence" value="ECO:0007669"/>
    <property type="project" value="InterPro"/>
</dbReference>
<dbReference type="OrthoDB" id="9801795at2"/>